<keyword evidence="3" id="KW-0675">Receptor</keyword>
<dbReference type="PROSITE" id="PS51843">
    <property type="entry name" value="NR_LBD"/>
    <property type="match status" value="1"/>
</dbReference>
<dbReference type="STRING" id="1561998.A0A1I7U4T8"/>
<keyword evidence="1" id="KW-0805">Transcription regulation</keyword>
<dbReference type="eggNOG" id="KOG3575">
    <property type="taxonomic scope" value="Eukaryota"/>
</dbReference>
<dbReference type="SUPFAM" id="SSF48508">
    <property type="entry name" value="Nuclear receptor ligand-binding domain"/>
    <property type="match status" value="1"/>
</dbReference>
<dbReference type="Proteomes" id="UP000095282">
    <property type="component" value="Unplaced"/>
</dbReference>
<dbReference type="PANTHER" id="PTHR45680:SF4">
    <property type="entry name" value="NR LBD DOMAIN-CONTAINING PROTEIN"/>
    <property type="match status" value="1"/>
</dbReference>
<dbReference type="AlphaFoldDB" id="A0A1I7U4T8"/>
<reference evidence="6" key="1">
    <citation type="submission" date="2016-11" db="UniProtKB">
        <authorList>
            <consortium name="WormBaseParasite"/>
        </authorList>
    </citation>
    <scope>IDENTIFICATION</scope>
</reference>
<sequence length="246" mass="29524">MVTKWLNVRIGKYATWFSHATYLMEKLPMDQKFQLYRTSWNVIRIFERIAMTWTHYGQEMFDGNFILVSDDTVMMVDKSLIHFEEISELTDRYFQRLFHPFLNKYIEDVGRPLAELDLTEEEVVFCMVHILGCDVTDLTPETLEILHKYKEIIADQMHSYYTNSTNHQKYSHRILKLMKLVNTITGIAREKAKIKEVIWIFDIYKAEISDPYFFKCFNIFLLNKRLKIAKTCKKRKIKNPYSNSRQ</sequence>
<dbReference type="Gene3D" id="1.10.565.10">
    <property type="entry name" value="Retinoid X Receptor"/>
    <property type="match status" value="1"/>
</dbReference>
<feature type="domain" description="NR LBD" evidence="4">
    <location>
        <begin position="1"/>
        <end position="217"/>
    </location>
</feature>
<keyword evidence="5" id="KW-1185">Reference proteome</keyword>
<evidence type="ECO:0000259" key="4">
    <source>
        <dbReference type="PROSITE" id="PS51843"/>
    </source>
</evidence>
<evidence type="ECO:0000256" key="3">
    <source>
        <dbReference type="ARBA" id="ARBA00023170"/>
    </source>
</evidence>
<accession>A0A1I7U4T8</accession>
<dbReference type="InterPro" id="IPR035500">
    <property type="entry name" value="NHR-like_dom_sf"/>
</dbReference>
<organism evidence="5 6">
    <name type="scientific">Caenorhabditis tropicalis</name>
    <dbReference type="NCBI Taxonomy" id="1561998"/>
    <lineage>
        <taxon>Eukaryota</taxon>
        <taxon>Metazoa</taxon>
        <taxon>Ecdysozoa</taxon>
        <taxon>Nematoda</taxon>
        <taxon>Chromadorea</taxon>
        <taxon>Rhabditida</taxon>
        <taxon>Rhabditina</taxon>
        <taxon>Rhabditomorpha</taxon>
        <taxon>Rhabditoidea</taxon>
        <taxon>Rhabditidae</taxon>
        <taxon>Peloderinae</taxon>
        <taxon>Caenorhabditis</taxon>
    </lineage>
</organism>
<evidence type="ECO:0000256" key="2">
    <source>
        <dbReference type="ARBA" id="ARBA00023163"/>
    </source>
</evidence>
<dbReference type="WBParaSite" id="Csp11.Scaffold629.g14855.t1">
    <property type="protein sequence ID" value="Csp11.Scaffold629.g14855.t1"/>
    <property type="gene ID" value="Csp11.Scaffold629.g14855"/>
</dbReference>
<evidence type="ECO:0000313" key="6">
    <source>
        <dbReference type="WBParaSite" id="Csp11.Scaffold629.g14855.t1"/>
    </source>
</evidence>
<dbReference type="InterPro" id="IPR051152">
    <property type="entry name" value="C.elegans_Orphan_NR"/>
</dbReference>
<proteinExistence type="predicted"/>
<dbReference type="InterPro" id="IPR000536">
    <property type="entry name" value="Nucl_hrmn_rcpt_lig-bd"/>
</dbReference>
<dbReference type="Pfam" id="PF00104">
    <property type="entry name" value="Hormone_recep"/>
    <property type="match status" value="1"/>
</dbReference>
<protein>
    <submittedName>
        <fullName evidence="6">NR LBD domain-containing protein</fullName>
    </submittedName>
</protein>
<name>A0A1I7U4T8_9PELO</name>
<evidence type="ECO:0000256" key="1">
    <source>
        <dbReference type="ARBA" id="ARBA00023015"/>
    </source>
</evidence>
<keyword evidence="2" id="KW-0804">Transcription</keyword>
<dbReference type="SMART" id="SM00430">
    <property type="entry name" value="HOLI"/>
    <property type="match status" value="1"/>
</dbReference>
<evidence type="ECO:0000313" key="5">
    <source>
        <dbReference type="Proteomes" id="UP000095282"/>
    </source>
</evidence>
<dbReference type="PANTHER" id="PTHR45680">
    <property type="entry name" value="NUCLEAR HORMONE RECEPTOR FAMILY"/>
    <property type="match status" value="1"/>
</dbReference>